<keyword evidence="3" id="KW-1185">Reference proteome</keyword>
<dbReference type="AlphaFoldDB" id="A0A7J7J219"/>
<dbReference type="EMBL" id="VXIV02003191">
    <property type="protein sequence ID" value="KAF6020143.1"/>
    <property type="molecule type" value="Genomic_DNA"/>
</dbReference>
<reference evidence="2" key="1">
    <citation type="submission" date="2020-06" db="EMBL/GenBank/DDBJ databases">
        <title>Draft genome of Bugula neritina, a colonial animal packing powerful symbionts and potential medicines.</title>
        <authorList>
            <person name="Rayko M."/>
        </authorList>
    </citation>
    <scope>NUCLEOTIDE SEQUENCE [LARGE SCALE GENOMIC DNA]</scope>
    <source>
        <strain evidence="2">Kwan_BN1</strain>
    </source>
</reference>
<organism evidence="2 3">
    <name type="scientific">Bugula neritina</name>
    <name type="common">Brown bryozoan</name>
    <name type="synonym">Sertularia neritina</name>
    <dbReference type="NCBI Taxonomy" id="10212"/>
    <lineage>
        <taxon>Eukaryota</taxon>
        <taxon>Metazoa</taxon>
        <taxon>Spiralia</taxon>
        <taxon>Lophotrochozoa</taxon>
        <taxon>Bryozoa</taxon>
        <taxon>Gymnolaemata</taxon>
        <taxon>Cheilostomatida</taxon>
        <taxon>Flustrina</taxon>
        <taxon>Buguloidea</taxon>
        <taxon>Bugulidae</taxon>
        <taxon>Bugula</taxon>
    </lineage>
</organism>
<evidence type="ECO:0000313" key="2">
    <source>
        <dbReference type="EMBL" id="KAF6020143.1"/>
    </source>
</evidence>
<name>A0A7J7J219_BUGNE</name>
<accession>A0A7J7J219</accession>
<evidence type="ECO:0000313" key="3">
    <source>
        <dbReference type="Proteomes" id="UP000593567"/>
    </source>
</evidence>
<dbReference type="Proteomes" id="UP000593567">
    <property type="component" value="Unassembled WGS sequence"/>
</dbReference>
<sequence length="255" mass="29387">MADKLMEEKTNLQKKLANSHDAKDVDERLAKLQHEMEIQLKQKSEELEALSHSAQEELKSQQESYEETILALNEKIKSLRTEFEQNYQKLKEQVLDEVVSKIDETMPEESFSESLRRDIEGKIALITNGYQRDSDQDTIPDTSSQLSTIGDDVPVHQRQKHHMDQIERVSSSIYKLSQGNAAFSERVVESLLQEKEVLQASVQSLKDMLSHIDSARSEAISTVSHPPDWRASLIQAIHQVFVQERELYLQELRRS</sequence>
<dbReference type="OrthoDB" id="2020852at2759"/>
<gene>
    <name evidence="2" type="ORF">EB796_021516</name>
</gene>
<feature type="compositionally biased region" description="Basic and acidic residues" evidence="1">
    <location>
        <begin position="1"/>
        <end position="11"/>
    </location>
</feature>
<proteinExistence type="predicted"/>
<comment type="caution">
    <text evidence="2">The sequence shown here is derived from an EMBL/GenBank/DDBJ whole genome shotgun (WGS) entry which is preliminary data.</text>
</comment>
<evidence type="ECO:0000256" key="1">
    <source>
        <dbReference type="SAM" id="MobiDB-lite"/>
    </source>
</evidence>
<protein>
    <submittedName>
        <fullName evidence="2">Uncharacterized protein</fullName>
    </submittedName>
</protein>
<feature type="region of interest" description="Disordered" evidence="1">
    <location>
        <begin position="1"/>
        <end position="23"/>
    </location>
</feature>